<dbReference type="PROSITE" id="PS51257">
    <property type="entry name" value="PROKAR_LIPOPROTEIN"/>
    <property type="match status" value="1"/>
</dbReference>
<sequence>MIKRIAPIAVLAASISACVSVQPARDIPITTTNSKTFTFDKTPAPGVELTQSQILSGLKSQIAEAASHKYGCNPMCNTPKGYSPGYFFEGAIIERNADSYVVTYRKGDTYRSTTGTMMEAKKDITAKLPVKVEEIGDSWVVQLSSPSMLHKTKGNDDMFLFKTDAKAISQYNKLLSKLDPVTLAEKVETGEFKVSYDPESVATSLNRKLQAQTRTTTKGGALRTVYNLKSGEHSAIAEVKVYLNKGSSLVEYSIKQKFNVDANGGSSFDGDAFKSFKQQLVDAANS</sequence>
<gene>
    <name evidence="2" type="ORF">GCM10017161_14860</name>
</gene>
<dbReference type="Proteomes" id="UP000623842">
    <property type="component" value="Unassembled WGS sequence"/>
</dbReference>
<comment type="caution">
    <text evidence="2">The sequence shown here is derived from an EMBL/GenBank/DDBJ whole genome shotgun (WGS) entry which is preliminary data.</text>
</comment>
<organism evidence="2 3">
    <name type="scientific">Thalassotalea marina</name>
    <dbReference type="NCBI Taxonomy" id="1673741"/>
    <lineage>
        <taxon>Bacteria</taxon>
        <taxon>Pseudomonadati</taxon>
        <taxon>Pseudomonadota</taxon>
        <taxon>Gammaproteobacteria</taxon>
        <taxon>Alteromonadales</taxon>
        <taxon>Colwelliaceae</taxon>
        <taxon>Thalassotalea</taxon>
    </lineage>
</organism>
<keyword evidence="3" id="KW-1185">Reference proteome</keyword>
<dbReference type="RefSeq" id="WP_189768818.1">
    <property type="nucleotide sequence ID" value="NZ_BNCK01000003.1"/>
</dbReference>
<evidence type="ECO:0000313" key="2">
    <source>
        <dbReference type="EMBL" id="GHF88221.1"/>
    </source>
</evidence>
<feature type="signal peptide" evidence="1">
    <location>
        <begin position="1"/>
        <end position="19"/>
    </location>
</feature>
<reference evidence="2" key="2">
    <citation type="submission" date="2020-09" db="EMBL/GenBank/DDBJ databases">
        <authorList>
            <person name="Sun Q."/>
            <person name="Kim S."/>
        </authorList>
    </citation>
    <scope>NUCLEOTIDE SEQUENCE</scope>
    <source>
        <strain evidence="2">KCTC 42731</strain>
    </source>
</reference>
<proteinExistence type="predicted"/>
<keyword evidence="1" id="KW-0732">Signal</keyword>
<dbReference type="EMBL" id="BNCK01000003">
    <property type="protein sequence ID" value="GHF88221.1"/>
    <property type="molecule type" value="Genomic_DNA"/>
</dbReference>
<accession>A0A919EJG6</accession>
<dbReference type="AlphaFoldDB" id="A0A919EJG6"/>
<feature type="chain" id="PRO_5037985469" evidence="1">
    <location>
        <begin position="20"/>
        <end position="286"/>
    </location>
</feature>
<name>A0A919EJG6_9GAMM</name>
<protein>
    <submittedName>
        <fullName evidence="2">Uncharacterized protein</fullName>
    </submittedName>
</protein>
<evidence type="ECO:0000313" key="3">
    <source>
        <dbReference type="Proteomes" id="UP000623842"/>
    </source>
</evidence>
<evidence type="ECO:0000256" key="1">
    <source>
        <dbReference type="SAM" id="SignalP"/>
    </source>
</evidence>
<reference evidence="2" key="1">
    <citation type="journal article" date="2014" name="Int. J. Syst. Evol. Microbiol.">
        <title>Complete genome sequence of Corynebacterium casei LMG S-19264T (=DSM 44701T), isolated from a smear-ripened cheese.</title>
        <authorList>
            <consortium name="US DOE Joint Genome Institute (JGI-PGF)"/>
            <person name="Walter F."/>
            <person name="Albersmeier A."/>
            <person name="Kalinowski J."/>
            <person name="Ruckert C."/>
        </authorList>
    </citation>
    <scope>NUCLEOTIDE SEQUENCE</scope>
    <source>
        <strain evidence="2">KCTC 42731</strain>
    </source>
</reference>